<evidence type="ECO:0000256" key="2">
    <source>
        <dbReference type="SAM" id="SignalP"/>
    </source>
</evidence>
<proteinExistence type="predicted"/>
<dbReference type="PANTHER" id="PTHR42678:SF34">
    <property type="entry name" value="OS04G0183300 PROTEIN"/>
    <property type="match status" value="1"/>
</dbReference>
<feature type="compositionally biased region" description="Low complexity" evidence="1">
    <location>
        <begin position="36"/>
        <end position="49"/>
    </location>
</feature>
<name>A0ABT5SQ25_9PSEU</name>
<dbReference type="RefSeq" id="WP_274199471.1">
    <property type="nucleotide sequence ID" value="NZ_JAQZAO010000002.1"/>
</dbReference>
<organism evidence="4 5">
    <name type="scientific">Actinomycetospora lemnae</name>
    <dbReference type="NCBI Taxonomy" id="3019891"/>
    <lineage>
        <taxon>Bacteria</taxon>
        <taxon>Bacillati</taxon>
        <taxon>Actinomycetota</taxon>
        <taxon>Actinomycetes</taxon>
        <taxon>Pseudonocardiales</taxon>
        <taxon>Pseudonocardiaceae</taxon>
        <taxon>Actinomycetospora</taxon>
    </lineage>
</organism>
<feature type="chain" id="PRO_5047412726" evidence="2">
    <location>
        <begin position="19"/>
        <end position="543"/>
    </location>
</feature>
<dbReference type="InterPro" id="IPR023631">
    <property type="entry name" value="Amidase_dom"/>
</dbReference>
<feature type="signal peptide" evidence="2">
    <location>
        <begin position="1"/>
        <end position="18"/>
    </location>
</feature>
<dbReference type="Gene3D" id="3.90.1300.10">
    <property type="entry name" value="Amidase signature (AS) domain"/>
    <property type="match status" value="1"/>
</dbReference>
<gene>
    <name evidence="4" type="ORF">PGB27_06235</name>
</gene>
<keyword evidence="2" id="KW-0732">Signal</keyword>
<evidence type="ECO:0000313" key="4">
    <source>
        <dbReference type="EMBL" id="MDD7964946.1"/>
    </source>
</evidence>
<evidence type="ECO:0000313" key="5">
    <source>
        <dbReference type="Proteomes" id="UP001300763"/>
    </source>
</evidence>
<dbReference type="Pfam" id="PF01425">
    <property type="entry name" value="Amidase"/>
    <property type="match status" value="1"/>
</dbReference>
<evidence type="ECO:0000256" key="1">
    <source>
        <dbReference type="SAM" id="MobiDB-lite"/>
    </source>
</evidence>
<accession>A0ABT5SQ25</accession>
<dbReference type="InterPro" id="IPR036928">
    <property type="entry name" value="AS_sf"/>
</dbReference>
<feature type="domain" description="Amidase" evidence="3">
    <location>
        <begin position="75"/>
        <end position="514"/>
    </location>
</feature>
<sequence length="543" mass="54299">MRLLLAVLALLATLVAGCADRPVATGGQAGPPPSTPAAAETPPAGTAPASLDLQTADLATLQDAMARGRLTAAALTASSLDRVRAVDPGIHAVMAVDPTVRDQAAASDARRAAGRVGPLEGIPVMVKGNTSVGPTLPTTAGSLALADSRPPEAEAVRRLRDAGAVVLGTTTMTAWAGARSSQSASGWSATGATTGNPYDPARTACGSSSGSAAAVAAALVPVALGTETSGSIVCPAGTNGVVGVKPGTGLVSRTGVVPYSLAQDTVGPIARSVRDAALVLSVVAGTDPADPSTAEADAHPVTPTVVPRPLTGVRLGVLREDQGSSEETDAAYAAALDRLRSLGAELVEPVGLPNASRAKAAANAALTTEIAHDLGAYLRSPGVSGPRSLEELIAFGREQAGREMPFFGQDLFEQAAATRGDVTDPRYRAARADATSRSRADLDTALAGVDALVSPTNAPAWPTDLVNGDHFSVSPAGPAATAGYPSTSVPMAMSHGMPVGLSLIGPRWSEGRLLALAAGVEEGLHARVPPPLPPATVALTTGR</sequence>
<evidence type="ECO:0000259" key="3">
    <source>
        <dbReference type="Pfam" id="PF01425"/>
    </source>
</evidence>
<dbReference type="SUPFAM" id="SSF75304">
    <property type="entry name" value="Amidase signature (AS) enzymes"/>
    <property type="match status" value="1"/>
</dbReference>
<dbReference type="EMBL" id="JAQZAO010000002">
    <property type="protein sequence ID" value="MDD7964946.1"/>
    <property type="molecule type" value="Genomic_DNA"/>
</dbReference>
<dbReference type="Proteomes" id="UP001300763">
    <property type="component" value="Unassembled WGS sequence"/>
</dbReference>
<dbReference type="PANTHER" id="PTHR42678">
    <property type="entry name" value="AMIDASE"/>
    <property type="match status" value="1"/>
</dbReference>
<reference evidence="4 5" key="1">
    <citation type="submission" date="2023-02" db="EMBL/GenBank/DDBJ databases">
        <title>Genome sequencing required for Actinomycetospora new species description.</title>
        <authorList>
            <person name="Saimee Y."/>
            <person name="Duangmal K."/>
        </authorList>
    </citation>
    <scope>NUCLEOTIDE SEQUENCE [LARGE SCALE GENOMIC DNA]</scope>
    <source>
        <strain evidence="4 5">DW7H6</strain>
    </source>
</reference>
<dbReference type="PROSITE" id="PS51257">
    <property type="entry name" value="PROKAR_LIPOPROTEIN"/>
    <property type="match status" value="1"/>
</dbReference>
<comment type="caution">
    <text evidence="4">The sequence shown here is derived from an EMBL/GenBank/DDBJ whole genome shotgun (WGS) entry which is preliminary data.</text>
</comment>
<keyword evidence="5" id="KW-1185">Reference proteome</keyword>
<protein>
    <submittedName>
        <fullName evidence="4">Amidase family protein</fullName>
    </submittedName>
</protein>
<feature type="region of interest" description="Disordered" evidence="1">
    <location>
        <begin position="25"/>
        <end position="49"/>
    </location>
</feature>